<accession>A0A3S4DBF0</accession>
<protein>
    <submittedName>
        <fullName evidence="1">Uncharacterized protein</fullName>
    </submittedName>
</protein>
<dbReference type="AlphaFoldDB" id="A0A3S4DBF0"/>
<sequence>MTFAGLSGMTSLKLSVSTFVGQYRLDDTVPRMIGEKTGQWARQGELATAASLTLLTDRITALNDKEFIPLPAAYVNYARIVINLKDFAGTPATPAQLQLTRCICQKVHILSRTPNKAW</sequence>
<evidence type="ECO:0000313" key="2">
    <source>
        <dbReference type="Proteomes" id="UP000281391"/>
    </source>
</evidence>
<proteinExistence type="predicted"/>
<evidence type="ECO:0000313" key="1">
    <source>
        <dbReference type="EMBL" id="VDZ51439.1"/>
    </source>
</evidence>
<dbReference type="Proteomes" id="UP000281391">
    <property type="component" value="Chromosome"/>
</dbReference>
<reference evidence="1 2" key="1">
    <citation type="submission" date="2018-12" db="EMBL/GenBank/DDBJ databases">
        <authorList>
            <consortium name="Pathogen Informatics"/>
        </authorList>
    </citation>
    <scope>NUCLEOTIDE SEQUENCE [LARGE SCALE GENOMIC DNA]</scope>
    <source>
        <strain evidence="1 2">NCTC11214</strain>
    </source>
</reference>
<name>A0A3S4DBF0_SEROD</name>
<gene>
    <name evidence="1" type="ORF">NCTC11214_00204</name>
</gene>
<organism evidence="1 2">
    <name type="scientific">Serratia odorifera</name>
    <dbReference type="NCBI Taxonomy" id="618"/>
    <lineage>
        <taxon>Bacteria</taxon>
        <taxon>Pseudomonadati</taxon>
        <taxon>Pseudomonadota</taxon>
        <taxon>Gammaproteobacteria</taxon>
        <taxon>Enterobacterales</taxon>
        <taxon>Yersiniaceae</taxon>
        <taxon>Serratia</taxon>
    </lineage>
</organism>
<dbReference type="KEGG" id="sof:NCTC11214_00204"/>
<dbReference type="EMBL" id="LR134117">
    <property type="protein sequence ID" value="VDZ51439.1"/>
    <property type="molecule type" value="Genomic_DNA"/>
</dbReference>